<dbReference type="AlphaFoldDB" id="A0A6P7GA84"/>
<dbReference type="RefSeq" id="XP_028141370.1">
    <property type="nucleotide sequence ID" value="XM_028285569.1"/>
</dbReference>
<proteinExistence type="predicted"/>
<gene>
    <name evidence="3" type="primary">LOC114335342</name>
</gene>
<evidence type="ECO:0000256" key="2">
    <source>
        <dbReference type="SAM" id="MobiDB-lite"/>
    </source>
</evidence>
<feature type="region of interest" description="Disordered" evidence="2">
    <location>
        <begin position="1"/>
        <end position="42"/>
    </location>
</feature>
<dbReference type="InParanoid" id="A0A6P7GA84"/>
<sequence length="265" mass="31461">MAENEYSVDEKTRKRGDESEDEADDSRSKKVHRSPGNDRQLEKILESLNIITMEIRELREEQKEYRAEMKELRQENEKLKQENRETQQKVEELENKIDRMEKDKRRNNIILQGVDMDTYDQNITKDNVQDFLCNALKVETKIKSARKIGSKSCLIELENATDKEEIMKNKGKLRDIKGKEIYINDDMDKNERMIQVYRLNSEKFEEVSRTFDKIQKNVDDVEEKIEQLESMITNTKVIPPINVVDLYSVVIEKSTRDETIHRIEI</sequence>
<name>A0A6P7GA84_DIAVI</name>
<reference evidence="3" key="1">
    <citation type="submission" date="2025-08" db="UniProtKB">
        <authorList>
            <consortium name="RefSeq"/>
        </authorList>
    </citation>
    <scope>IDENTIFICATION</scope>
    <source>
        <tissue evidence="3">Whole insect</tissue>
    </source>
</reference>
<accession>A0A6P7GA84</accession>
<feature type="coiled-coil region" evidence="1">
    <location>
        <begin position="204"/>
        <end position="238"/>
    </location>
</feature>
<evidence type="ECO:0000313" key="3">
    <source>
        <dbReference type="RefSeq" id="XP_028141370.1"/>
    </source>
</evidence>
<protein>
    <submittedName>
        <fullName evidence="3">Tropomyosin beta chain-like</fullName>
    </submittedName>
</protein>
<evidence type="ECO:0000256" key="1">
    <source>
        <dbReference type="SAM" id="Coils"/>
    </source>
</evidence>
<feature type="compositionally biased region" description="Basic and acidic residues" evidence="2">
    <location>
        <begin position="8"/>
        <end position="17"/>
    </location>
</feature>
<keyword evidence="1" id="KW-0175">Coiled coil</keyword>
<organism evidence="3">
    <name type="scientific">Diabrotica virgifera virgifera</name>
    <name type="common">western corn rootworm</name>
    <dbReference type="NCBI Taxonomy" id="50390"/>
    <lineage>
        <taxon>Eukaryota</taxon>
        <taxon>Metazoa</taxon>
        <taxon>Ecdysozoa</taxon>
        <taxon>Arthropoda</taxon>
        <taxon>Hexapoda</taxon>
        <taxon>Insecta</taxon>
        <taxon>Pterygota</taxon>
        <taxon>Neoptera</taxon>
        <taxon>Endopterygota</taxon>
        <taxon>Coleoptera</taxon>
        <taxon>Polyphaga</taxon>
        <taxon>Cucujiformia</taxon>
        <taxon>Chrysomeloidea</taxon>
        <taxon>Chrysomelidae</taxon>
        <taxon>Galerucinae</taxon>
        <taxon>Diabroticina</taxon>
        <taxon>Diabroticites</taxon>
        <taxon>Diabrotica</taxon>
    </lineage>
</organism>